<dbReference type="InterPro" id="IPR001258">
    <property type="entry name" value="NHL_repeat"/>
</dbReference>
<dbReference type="GO" id="GO:0043161">
    <property type="term" value="P:proteasome-mediated ubiquitin-dependent protein catabolic process"/>
    <property type="evidence" value="ECO:0007669"/>
    <property type="project" value="TreeGrafter"/>
</dbReference>
<dbReference type="GO" id="GO:0061630">
    <property type="term" value="F:ubiquitin protein ligase activity"/>
    <property type="evidence" value="ECO:0007669"/>
    <property type="project" value="TreeGrafter"/>
</dbReference>
<dbReference type="GO" id="GO:0008270">
    <property type="term" value="F:zinc ion binding"/>
    <property type="evidence" value="ECO:0007669"/>
    <property type="project" value="UniProtKB-KW"/>
</dbReference>
<proteinExistence type="predicted"/>
<dbReference type="Pfam" id="PF01436">
    <property type="entry name" value="NHL"/>
    <property type="match status" value="2"/>
</dbReference>
<dbReference type="PANTHER" id="PTHR24104:SF25">
    <property type="entry name" value="PROTEIN LIN-41"/>
    <property type="match status" value="1"/>
</dbReference>
<dbReference type="Proteomes" id="UP000663844">
    <property type="component" value="Unassembled WGS sequence"/>
</dbReference>
<protein>
    <recommendedName>
        <fullName evidence="5">NHL repeat containing protein-like protein</fullName>
    </recommendedName>
</protein>
<evidence type="ECO:0000313" key="4">
    <source>
        <dbReference type="Proteomes" id="UP000663844"/>
    </source>
</evidence>
<reference evidence="3" key="1">
    <citation type="submission" date="2021-02" db="EMBL/GenBank/DDBJ databases">
        <authorList>
            <person name="Nowell W R."/>
        </authorList>
    </citation>
    <scope>NUCLEOTIDE SEQUENCE</scope>
</reference>
<name>A0A820H0B4_9BILA</name>
<evidence type="ECO:0000313" key="3">
    <source>
        <dbReference type="EMBL" id="CAF4287271.1"/>
    </source>
</evidence>
<dbReference type="InterPro" id="IPR011042">
    <property type="entry name" value="6-blade_b-propeller_TolB-like"/>
</dbReference>
<sequence length="190" mass="20167">ISYNQPKLCANASWNSTAITFATSATVGTSPVGIFVSSNNTVYATDHLVAGTGTAGATSLTLNSPRGIFIDNNLNLYVADGGNNRIQKFLSGQLNGTTIPTGTIVLSWPTAVVLDADGYLFIVDYATSRIIGSGPYGFRCIAACSGQGSQSNQLYNPEMLSFDSYGNIFVTDYNNNRIQKFLLITSSCSK</sequence>
<dbReference type="Gene3D" id="2.120.10.30">
    <property type="entry name" value="TolB, C-terminal domain"/>
    <property type="match status" value="1"/>
</dbReference>
<dbReference type="InterPro" id="IPR050952">
    <property type="entry name" value="TRIM-NHL_E3_ligases"/>
</dbReference>
<comment type="caution">
    <text evidence="3">The sequence shown here is derived from an EMBL/GenBank/DDBJ whole genome shotgun (WGS) entry which is preliminary data.</text>
</comment>
<dbReference type="EMBL" id="CAJOAZ010014977">
    <property type="protein sequence ID" value="CAF4287271.1"/>
    <property type="molecule type" value="Genomic_DNA"/>
</dbReference>
<dbReference type="SUPFAM" id="SSF101898">
    <property type="entry name" value="NHL repeat"/>
    <property type="match status" value="1"/>
</dbReference>
<feature type="repeat" description="NHL" evidence="2">
    <location>
        <begin position="53"/>
        <end position="92"/>
    </location>
</feature>
<keyword evidence="1" id="KW-0677">Repeat</keyword>
<dbReference type="PROSITE" id="PS51125">
    <property type="entry name" value="NHL"/>
    <property type="match status" value="1"/>
</dbReference>
<accession>A0A820H0B4</accession>
<dbReference type="CDD" id="cd05819">
    <property type="entry name" value="NHL"/>
    <property type="match status" value="1"/>
</dbReference>
<evidence type="ECO:0000256" key="1">
    <source>
        <dbReference type="ARBA" id="ARBA00022737"/>
    </source>
</evidence>
<evidence type="ECO:0000256" key="2">
    <source>
        <dbReference type="PROSITE-ProRule" id="PRU00504"/>
    </source>
</evidence>
<dbReference type="AlphaFoldDB" id="A0A820H0B4"/>
<dbReference type="PANTHER" id="PTHR24104">
    <property type="entry name" value="E3 UBIQUITIN-PROTEIN LIGASE NHLRC1-RELATED"/>
    <property type="match status" value="1"/>
</dbReference>
<dbReference type="GO" id="GO:0000209">
    <property type="term" value="P:protein polyubiquitination"/>
    <property type="evidence" value="ECO:0007669"/>
    <property type="project" value="TreeGrafter"/>
</dbReference>
<organism evidence="3 4">
    <name type="scientific">Adineta steineri</name>
    <dbReference type="NCBI Taxonomy" id="433720"/>
    <lineage>
        <taxon>Eukaryota</taxon>
        <taxon>Metazoa</taxon>
        <taxon>Spiralia</taxon>
        <taxon>Gnathifera</taxon>
        <taxon>Rotifera</taxon>
        <taxon>Eurotatoria</taxon>
        <taxon>Bdelloidea</taxon>
        <taxon>Adinetida</taxon>
        <taxon>Adinetidae</taxon>
        <taxon>Adineta</taxon>
    </lineage>
</organism>
<gene>
    <name evidence="3" type="ORF">OXD698_LOCUS45392</name>
</gene>
<feature type="non-terminal residue" evidence="3">
    <location>
        <position position="1"/>
    </location>
</feature>
<evidence type="ECO:0008006" key="5">
    <source>
        <dbReference type="Google" id="ProtNLM"/>
    </source>
</evidence>